<name>A0A8R7U004_TRIUA</name>
<accession>A0A8R7U004</accession>
<evidence type="ECO:0000313" key="2">
    <source>
        <dbReference type="EnsemblPlants" id="TuG1812G0300004625.01.T01.cds435216"/>
    </source>
</evidence>
<dbReference type="Gramene" id="TuG1812G0300004625.01.T01">
    <property type="protein sequence ID" value="TuG1812G0300004625.01.T01.cds435216"/>
    <property type="gene ID" value="TuG1812G0300004625.01"/>
</dbReference>
<dbReference type="AlphaFoldDB" id="A0A8R7U004"/>
<evidence type="ECO:0000256" key="1">
    <source>
        <dbReference type="SAM" id="Phobius"/>
    </source>
</evidence>
<evidence type="ECO:0000313" key="3">
    <source>
        <dbReference type="Proteomes" id="UP000015106"/>
    </source>
</evidence>
<keyword evidence="1" id="KW-0472">Membrane</keyword>
<keyword evidence="1" id="KW-1133">Transmembrane helix</keyword>
<reference evidence="2" key="2">
    <citation type="submission" date="2018-03" db="EMBL/GenBank/DDBJ databases">
        <title>The Triticum urartu genome reveals the dynamic nature of wheat genome evolution.</title>
        <authorList>
            <person name="Ling H."/>
            <person name="Ma B."/>
            <person name="Shi X."/>
            <person name="Liu H."/>
            <person name="Dong L."/>
            <person name="Sun H."/>
            <person name="Cao Y."/>
            <person name="Gao Q."/>
            <person name="Zheng S."/>
            <person name="Li Y."/>
            <person name="Yu Y."/>
            <person name="Du H."/>
            <person name="Qi M."/>
            <person name="Li Y."/>
            <person name="Yu H."/>
            <person name="Cui Y."/>
            <person name="Wang N."/>
            <person name="Chen C."/>
            <person name="Wu H."/>
            <person name="Zhao Y."/>
            <person name="Zhang J."/>
            <person name="Li Y."/>
            <person name="Zhou W."/>
            <person name="Zhang B."/>
            <person name="Hu W."/>
            <person name="Eijk M."/>
            <person name="Tang J."/>
            <person name="Witsenboer H."/>
            <person name="Zhao S."/>
            <person name="Li Z."/>
            <person name="Zhang A."/>
            <person name="Wang D."/>
            <person name="Liang C."/>
        </authorList>
    </citation>
    <scope>NUCLEOTIDE SEQUENCE [LARGE SCALE GENOMIC DNA]</scope>
    <source>
        <strain evidence="2">cv. G1812</strain>
    </source>
</reference>
<sequence>MHGRYSYSHYVARICRKQFYIANFYGHTRPCEKFLWRLILVLLIILISCDFTISYSDAYFIVF</sequence>
<keyword evidence="1" id="KW-0812">Transmembrane</keyword>
<reference evidence="2" key="3">
    <citation type="submission" date="2022-06" db="UniProtKB">
        <authorList>
            <consortium name="EnsemblPlants"/>
        </authorList>
    </citation>
    <scope>IDENTIFICATION</scope>
</reference>
<proteinExistence type="predicted"/>
<keyword evidence="3" id="KW-1185">Reference proteome</keyword>
<dbReference type="EnsemblPlants" id="TuG1812G0300004625.01.T01">
    <property type="protein sequence ID" value="TuG1812G0300004625.01.T01.cds435216"/>
    <property type="gene ID" value="TuG1812G0300004625.01"/>
</dbReference>
<feature type="transmembrane region" description="Helical" evidence="1">
    <location>
        <begin position="34"/>
        <end position="55"/>
    </location>
</feature>
<dbReference type="Proteomes" id="UP000015106">
    <property type="component" value="Chromosome 3"/>
</dbReference>
<reference evidence="3" key="1">
    <citation type="journal article" date="2013" name="Nature">
        <title>Draft genome of the wheat A-genome progenitor Triticum urartu.</title>
        <authorList>
            <person name="Ling H.Q."/>
            <person name="Zhao S."/>
            <person name="Liu D."/>
            <person name="Wang J."/>
            <person name="Sun H."/>
            <person name="Zhang C."/>
            <person name="Fan H."/>
            <person name="Li D."/>
            <person name="Dong L."/>
            <person name="Tao Y."/>
            <person name="Gao C."/>
            <person name="Wu H."/>
            <person name="Li Y."/>
            <person name="Cui Y."/>
            <person name="Guo X."/>
            <person name="Zheng S."/>
            <person name="Wang B."/>
            <person name="Yu K."/>
            <person name="Liang Q."/>
            <person name="Yang W."/>
            <person name="Lou X."/>
            <person name="Chen J."/>
            <person name="Feng M."/>
            <person name="Jian J."/>
            <person name="Zhang X."/>
            <person name="Luo G."/>
            <person name="Jiang Y."/>
            <person name="Liu J."/>
            <person name="Wang Z."/>
            <person name="Sha Y."/>
            <person name="Zhang B."/>
            <person name="Wu H."/>
            <person name="Tang D."/>
            <person name="Shen Q."/>
            <person name="Xue P."/>
            <person name="Zou S."/>
            <person name="Wang X."/>
            <person name="Liu X."/>
            <person name="Wang F."/>
            <person name="Yang Y."/>
            <person name="An X."/>
            <person name="Dong Z."/>
            <person name="Zhang K."/>
            <person name="Zhang X."/>
            <person name="Luo M.C."/>
            <person name="Dvorak J."/>
            <person name="Tong Y."/>
            <person name="Wang J."/>
            <person name="Yang H."/>
            <person name="Li Z."/>
            <person name="Wang D."/>
            <person name="Zhang A."/>
            <person name="Wang J."/>
        </authorList>
    </citation>
    <scope>NUCLEOTIDE SEQUENCE</scope>
    <source>
        <strain evidence="3">cv. G1812</strain>
    </source>
</reference>
<protein>
    <submittedName>
        <fullName evidence="2">Uncharacterized protein</fullName>
    </submittedName>
</protein>
<organism evidence="2 3">
    <name type="scientific">Triticum urartu</name>
    <name type="common">Red wild einkorn</name>
    <name type="synonym">Crithodium urartu</name>
    <dbReference type="NCBI Taxonomy" id="4572"/>
    <lineage>
        <taxon>Eukaryota</taxon>
        <taxon>Viridiplantae</taxon>
        <taxon>Streptophyta</taxon>
        <taxon>Embryophyta</taxon>
        <taxon>Tracheophyta</taxon>
        <taxon>Spermatophyta</taxon>
        <taxon>Magnoliopsida</taxon>
        <taxon>Liliopsida</taxon>
        <taxon>Poales</taxon>
        <taxon>Poaceae</taxon>
        <taxon>BOP clade</taxon>
        <taxon>Pooideae</taxon>
        <taxon>Triticodae</taxon>
        <taxon>Triticeae</taxon>
        <taxon>Triticinae</taxon>
        <taxon>Triticum</taxon>
    </lineage>
</organism>